<comment type="pathway">
    <text evidence="3 15">Purine metabolism; IMP biosynthesis via salvage pathway; IMP from hypoxanthine: step 1/1.</text>
</comment>
<protein>
    <recommendedName>
        <fullName evidence="5 15">Hypoxanthine phosphoribosyltransferase</fullName>
        <ecNumber evidence="5 15">2.4.2.8</ecNumber>
    </recommendedName>
</protein>
<evidence type="ECO:0000313" key="17">
    <source>
        <dbReference type="EMBL" id="MBZ0159688.1"/>
    </source>
</evidence>
<dbReference type="GO" id="GO:0004422">
    <property type="term" value="F:hypoxanthine phosphoribosyltransferase activity"/>
    <property type="evidence" value="ECO:0007669"/>
    <property type="project" value="InterPro"/>
</dbReference>
<proteinExistence type="inferred from homology"/>
<dbReference type="InterPro" id="IPR029057">
    <property type="entry name" value="PRTase-like"/>
</dbReference>
<evidence type="ECO:0000256" key="9">
    <source>
        <dbReference type="ARBA" id="ARBA00022723"/>
    </source>
</evidence>
<sequence length="188" mass="20543">MLKHHTVFEEQIIAARVDALARAIADDLPEPTPVMIGLLTGAFVFLADLVRAMGRLGIEPHVDFMAVSHYGRSTASSGLVQLHKDSALELNGRAVLVIDDILDSGRTLSMVRAHLAARDPSWLRTCVLLDKPSRRQVAINADYVGFEVPDAWMIGYGMDAYGQGRGLPYIAAFEAPEQANSGIEYHTQ</sequence>
<evidence type="ECO:0000256" key="8">
    <source>
        <dbReference type="ARBA" id="ARBA00022679"/>
    </source>
</evidence>
<evidence type="ECO:0000256" key="1">
    <source>
        <dbReference type="ARBA" id="ARBA00001946"/>
    </source>
</evidence>
<comment type="caution">
    <text evidence="17">The sequence shown here is derived from an EMBL/GenBank/DDBJ whole genome shotgun (WGS) entry which is preliminary data.</text>
</comment>
<dbReference type="PANTHER" id="PTHR43340">
    <property type="entry name" value="HYPOXANTHINE-GUANINE PHOSPHORIBOSYLTRANSFERASE"/>
    <property type="match status" value="1"/>
</dbReference>
<feature type="domain" description="Phosphoribosyltransferase" evidence="16">
    <location>
        <begin position="9"/>
        <end position="159"/>
    </location>
</feature>
<dbReference type="SUPFAM" id="SSF53271">
    <property type="entry name" value="PRTase-like"/>
    <property type="match status" value="1"/>
</dbReference>
<dbReference type="GO" id="GO:0032264">
    <property type="term" value="P:IMP salvage"/>
    <property type="evidence" value="ECO:0007669"/>
    <property type="project" value="TreeGrafter"/>
</dbReference>
<comment type="cofactor">
    <cofactor evidence="1 15">
        <name>Mg(2+)</name>
        <dbReference type="ChEBI" id="CHEBI:18420"/>
    </cofactor>
</comment>
<accession>A0AAJ1EI94</accession>
<comment type="catalytic activity">
    <reaction evidence="14">
        <text>IMP + diphosphate = hypoxanthine + 5-phospho-alpha-D-ribose 1-diphosphate</text>
        <dbReference type="Rhea" id="RHEA:17973"/>
        <dbReference type="ChEBI" id="CHEBI:17368"/>
        <dbReference type="ChEBI" id="CHEBI:33019"/>
        <dbReference type="ChEBI" id="CHEBI:58017"/>
        <dbReference type="ChEBI" id="CHEBI:58053"/>
        <dbReference type="EC" id="2.4.2.8"/>
    </reaction>
    <physiologicalReaction direction="right-to-left" evidence="14">
        <dbReference type="Rhea" id="RHEA:17975"/>
    </physiologicalReaction>
</comment>
<evidence type="ECO:0000256" key="5">
    <source>
        <dbReference type="ARBA" id="ARBA00011895"/>
    </source>
</evidence>
<evidence type="ECO:0000256" key="7">
    <source>
        <dbReference type="ARBA" id="ARBA00022676"/>
    </source>
</evidence>
<dbReference type="GO" id="GO:0000166">
    <property type="term" value="F:nucleotide binding"/>
    <property type="evidence" value="ECO:0007669"/>
    <property type="project" value="UniProtKB-KW"/>
</dbReference>
<comment type="similarity">
    <text evidence="4 15">Belongs to the purine/pyrimidine phosphoribosyltransferase family.</text>
</comment>
<dbReference type="EC" id="2.4.2.8" evidence="5 15"/>
<reference evidence="17 18" key="1">
    <citation type="journal article" date="2021" name="bioRxiv">
        <title>Unraveling nitrogen, sulfur and carbon metabolic pathways and microbial community transcriptional responses to substrate deprivation and toxicity stresses in a bioreactor mimicking anoxic brackish coastal sediment conditions.</title>
        <authorList>
            <person name="Martins P.D."/>
            <person name="Echeveste M.J."/>
            <person name="Arshad A."/>
            <person name="Kurth J."/>
            <person name="Ouboter H."/>
            <person name="Jetten M.S.M."/>
            <person name="Welte C.U."/>
        </authorList>
    </citation>
    <scope>NUCLEOTIDE SEQUENCE [LARGE SCALE GENOMIC DNA]</scope>
    <source>
        <strain evidence="17">MAG_38</strain>
    </source>
</reference>
<dbReference type="PANTHER" id="PTHR43340:SF1">
    <property type="entry name" value="HYPOXANTHINE PHOSPHORIBOSYLTRANSFERASE"/>
    <property type="match status" value="1"/>
</dbReference>
<evidence type="ECO:0000256" key="12">
    <source>
        <dbReference type="ARBA" id="ARBA00022842"/>
    </source>
</evidence>
<evidence type="ECO:0000256" key="10">
    <source>
        <dbReference type="ARBA" id="ARBA00022726"/>
    </source>
</evidence>
<dbReference type="InterPro" id="IPR000836">
    <property type="entry name" value="PRTase_dom"/>
</dbReference>
<dbReference type="Pfam" id="PF00156">
    <property type="entry name" value="Pribosyltran"/>
    <property type="match status" value="1"/>
</dbReference>
<evidence type="ECO:0000256" key="15">
    <source>
        <dbReference type="RuleBase" id="RU364099"/>
    </source>
</evidence>
<comment type="catalytic activity">
    <reaction evidence="13">
        <text>GMP + diphosphate = guanine + 5-phospho-alpha-D-ribose 1-diphosphate</text>
        <dbReference type="Rhea" id="RHEA:25424"/>
        <dbReference type="ChEBI" id="CHEBI:16235"/>
        <dbReference type="ChEBI" id="CHEBI:33019"/>
        <dbReference type="ChEBI" id="CHEBI:58017"/>
        <dbReference type="ChEBI" id="CHEBI:58115"/>
        <dbReference type="EC" id="2.4.2.8"/>
    </reaction>
    <physiologicalReaction direction="right-to-left" evidence="13">
        <dbReference type="Rhea" id="RHEA:25426"/>
    </physiologicalReaction>
</comment>
<dbReference type="AlphaFoldDB" id="A0AAJ1EI94"/>
<dbReference type="Gene3D" id="3.40.50.2020">
    <property type="match status" value="1"/>
</dbReference>
<dbReference type="EMBL" id="JAIOIU010000071">
    <property type="protein sequence ID" value="MBZ0159688.1"/>
    <property type="molecule type" value="Genomic_DNA"/>
</dbReference>
<evidence type="ECO:0000256" key="6">
    <source>
        <dbReference type="ARBA" id="ARBA00022490"/>
    </source>
</evidence>
<dbReference type="GO" id="GO:0006178">
    <property type="term" value="P:guanine salvage"/>
    <property type="evidence" value="ECO:0007669"/>
    <property type="project" value="TreeGrafter"/>
</dbReference>
<dbReference type="InterPro" id="IPR050408">
    <property type="entry name" value="HGPRT"/>
</dbReference>
<evidence type="ECO:0000256" key="14">
    <source>
        <dbReference type="ARBA" id="ARBA00049402"/>
    </source>
</evidence>
<evidence type="ECO:0000256" key="2">
    <source>
        <dbReference type="ARBA" id="ARBA00004496"/>
    </source>
</evidence>
<dbReference type="Proteomes" id="UP001197609">
    <property type="component" value="Unassembled WGS sequence"/>
</dbReference>
<dbReference type="GO" id="GO:0005829">
    <property type="term" value="C:cytosol"/>
    <property type="evidence" value="ECO:0007669"/>
    <property type="project" value="TreeGrafter"/>
</dbReference>
<keyword evidence="12 15" id="KW-0460">Magnesium</keyword>
<dbReference type="GO" id="GO:0046100">
    <property type="term" value="P:hypoxanthine metabolic process"/>
    <property type="evidence" value="ECO:0007669"/>
    <property type="project" value="TreeGrafter"/>
</dbReference>
<evidence type="ECO:0000256" key="4">
    <source>
        <dbReference type="ARBA" id="ARBA00008391"/>
    </source>
</evidence>
<comment type="subcellular location">
    <subcellularLocation>
        <location evidence="2 15">Cytoplasm</location>
    </subcellularLocation>
</comment>
<keyword evidence="11 15" id="KW-0547">Nucleotide-binding</keyword>
<evidence type="ECO:0000259" key="16">
    <source>
        <dbReference type="Pfam" id="PF00156"/>
    </source>
</evidence>
<keyword evidence="9 15" id="KW-0479">Metal-binding</keyword>
<dbReference type="GO" id="GO:0032263">
    <property type="term" value="P:GMP salvage"/>
    <property type="evidence" value="ECO:0007669"/>
    <property type="project" value="TreeGrafter"/>
</dbReference>
<evidence type="ECO:0000256" key="11">
    <source>
        <dbReference type="ARBA" id="ARBA00022741"/>
    </source>
</evidence>
<name>A0AAJ1EI94_9BACT</name>
<keyword evidence="6 15" id="KW-0963">Cytoplasm</keyword>
<evidence type="ECO:0000256" key="13">
    <source>
        <dbReference type="ARBA" id="ARBA00048811"/>
    </source>
</evidence>
<evidence type="ECO:0000256" key="3">
    <source>
        <dbReference type="ARBA" id="ARBA00004669"/>
    </source>
</evidence>
<gene>
    <name evidence="17" type="primary">hpt</name>
    <name evidence="17" type="ORF">K8G79_06090</name>
</gene>
<dbReference type="InterPro" id="IPR005904">
    <property type="entry name" value="Hxn_phspho_trans"/>
</dbReference>
<evidence type="ECO:0000313" key="18">
    <source>
        <dbReference type="Proteomes" id="UP001197609"/>
    </source>
</evidence>
<dbReference type="NCBIfam" id="TIGR01203">
    <property type="entry name" value="HGPRTase"/>
    <property type="match status" value="1"/>
</dbReference>
<dbReference type="GO" id="GO:0000287">
    <property type="term" value="F:magnesium ion binding"/>
    <property type="evidence" value="ECO:0007669"/>
    <property type="project" value="TreeGrafter"/>
</dbReference>
<keyword evidence="7 15" id="KW-0328">Glycosyltransferase</keyword>
<keyword evidence="8 15" id="KW-0808">Transferase</keyword>
<dbReference type="CDD" id="cd06223">
    <property type="entry name" value="PRTases_typeI"/>
    <property type="match status" value="1"/>
</dbReference>
<organism evidence="17 18">
    <name type="scientific">Candidatus Methylomirabilis tolerans</name>
    <dbReference type="NCBI Taxonomy" id="3123416"/>
    <lineage>
        <taxon>Bacteria</taxon>
        <taxon>Candidatus Methylomirabilota</taxon>
        <taxon>Candidatus Methylomirabilia</taxon>
        <taxon>Candidatus Methylomirabilales</taxon>
        <taxon>Candidatus Methylomirabilaceae</taxon>
        <taxon>Candidatus Methylomirabilis</taxon>
    </lineage>
</organism>
<dbReference type="GO" id="GO:0006166">
    <property type="term" value="P:purine ribonucleoside salvage"/>
    <property type="evidence" value="ECO:0007669"/>
    <property type="project" value="UniProtKB-KW"/>
</dbReference>
<keyword evidence="10 15" id="KW-0660">Purine salvage</keyword>